<dbReference type="EMBL" id="CAJNOV010000098">
    <property type="protein sequence ID" value="CAF0982690.1"/>
    <property type="molecule type" value="Genomic_DNA"/>
</dbReference>
<reference evidence="5" key="1">
    <citation type="submission" date="2021-02" db="EMBL/GenBank/DDBJ databases">
        <authorList>
            <person name="Nowell W R."/>
        </authorList>
    </citation>
    <scope>NUCLEOTIDE SEQUENCE</scope>
</reference>
<dbReference type="OrthoDB" id="9992747at2759"/>
<dbReference type="SUPFAM" id="SSF52768">
    <property type="entry name" value="Arginase/deacetylase"/>
    <property type="match status" value="1"/>
</dbReference>
<sequence length="184" mass="20884">MSKPEKNDGRFLLKKRPSKRADGFRRNKVKNDALFHRFLAVSWLLRRRFRRSEDSPGGVKILDVEWVHEHSINDVLEEILKRVGNLPTYLTFHIDYLDPAFAPVTGTPICGGLTTAQSISILRRSGSVNYVGMDIVEISPANDQSNITSLAAAAIGYRFLCLLRNKKIIDKSFSFKLKIKILLI</sequence>
<protein>
    <recommendedName>
        <fullName evidence="7">Agmatinase</fullName>
    </recommendedName>
</protein>
<evidence type="ECO:0000313" key="6">
    <source>
        <dbReference type="Proteomes" id="UP000663834"/>
    </source>
</evidence>
<dbReference type="InterPro" id="IPR023696">
    <property type="entry name" value="Ureohydrolase_dom_sf"/>
</dbReference>
<comment type="similarity">
    <text evidence="3">Belongs to the arginase family.</text>
</comment>
<comment type="caution">
    <text evidence="5">The sequence shown here is derived from an EMBL/GenBank/DDBJ whole genome shotgun (WGS) entry which is preliminary data.</text>
</comment>
<dbReference type="AlphaFoldDB" id="A0A815TEE7"/>
<proteinExistence type="inferred from homology"/>
<dbReference type="Gene3D" id="3.40.800.10">
    <property type="entry name" value="Ureohydrolase domain"/>
    <property type="match status" value="1"/>
</dbReference>
<name>A0A815TEE7_9BILA</name>
<evidence type="ECO:0000256" key="1">
    <source>
        <dbReference type="ARBA" id="ARBA00022723"/>
    </source>
</evidence>
<dbReference type="Pfam" id="PF00491">
    <property type="entry name" value="Arginase"/>
    <property type="match status" value="1"/>
</dbReference>
<dbReference type="GO" id="GO:0008783">
    <property type="term" value="F:agmatinase activity"/>
    <property type="evidence" value="ECO:0007669"/>
    <property type="project" value="TreeGrafter"/>
</dbReference>
<dbReference type="Proteomes" id="UP000663855">
    <property type="component" value="Unassembled WGS sequence"/>
</dbReference>
<evidence type="ECO:0000256" key="3">
    <source>
        <dbReference type="PROSITE-ProRule" id="PRU00742"/>
    </source>
</evidence>
<dbReference type="EMBL" id="CAJNOW010007154">
    <property type="protein sequence ID" value="CAF1505342.1"/>
    <property type="molecule type" value="Genomic_DNA"/>
</dbReference>
<dbReference type="GO" id="GO:0033389">
    <property type="term" value="P:putrescine biosynthetic process from arginine, via agmatine"/>
    <property type="evidence" value="ECO:0007669"/>
    <property type="project" value="TreeGrafter"/>
</dbReference>
<dbReference type="Proteomes" id="UP000663834">
    <property type="component" value="Unassembled WGS sequence"/>
</dbReference>
<dbReference type="PANTHER" id="PTHR11358">
    <property type="entry name" value="ARGINASE/AGMATINASE"/>
    <property type="match status" value="1"/>
</dbReference>
<dbReference type="PANTHER" id="PTHR11358:SF26">
    <property type="entry name" value="GUANIDINO ACID HYDROLASE, MITOCHONDRIAL"/>
    <property type="match status" value="1"/>
</dbReference>
<evidence type="ECO:0008006" key="7">
    <source>
        <dbReference type="Google" id="ProtNLM"/>
    </source>
</evidence>
<dbReference type="InterPro" id="IPR006035">
    <property type="entry name" value="Ureohydrolase"/>
</dbReference>
<keyword evidence="2" id="KW-0378">Hydrolase</keyword>
<dbReference type="PROSITE" id="PS51409">
    <property type="entry name" value="ARGINASE_2"/>
    <property type="match status" value="1"/>
</dbReference>
<keyword evidence="1" id="KW-0479">Metal-binding</keyword>
<evidence type="ECO:0000256" key="2">
    <source>
        <dbReference type="ARBA" id="ARBA00022801"/>
    </source>
</evidence>
<dbReference type="GO" id="GO:0046872">
    <property type="term" value="F:metal ion binding"/>
    <property type="evidence" value="ECO:0007669"/>
    <property type="project" value="UniProtKB-KW"/>
</dbReference>
<organism evidence="5 6">
    <name type="scientific">Rotaria magnacalcarata</name>
    <dbReference type="NCBI Taxonomy" id="392030"/>
    <lineage>
        <taxon>Eukaryota</taxon>
        <taxon>Metazoa</taxon>
        <taxon>Spiralia</taxon>
        <taxon>Gnathifera</taxon>
        <taxon>Rotifera</taxon>
        <taxon>Eurotatoria</taxon>
        <taxon>Bdelloidea</taxon>
        <taxon>Philodinida</taxon>
        <taxon>Philodinidae</taxon>
        <taxon>Rotaria</taxon>
    </lineage>
</organism>
<evidence type="ECO:0000313" key="5">
    <source>
        <dbReference type="EMBL" id="CAF1505342.1"/>
    </source>
</evidence>
<accession>A0A815TEE7</accession>
<gene>
    <name evidence="4" type="ORF">CJN711_LOCUS1438</name>
    <name evidence="5" type="ORF">KQP761_LOCUS14847</name>
</gene>
<evidence type="ECO:0000313" key="4">
    <source>
        <dbReference type="EMBL" id="CAF0982690.1"/>
    </source>
</evidence>